<gene>
    <name evidence="2" type="ORF">LCGC14_2037280</name>
</gene>
<feature type="transmembrane region" description="Helical" evidence="1">
    <location>
        <begin position="20"/>
        <end position="45"/>
    </location>
</feature>
<dbReference type="EMBL" id="LAZR01023822">
    <property type="protein sequence ID" value="KKL77201.1"/>
    <property type="molecule type" value="Genomic_DNA"/>
</dbReference>
<feature type="transmembrane region" description="Helical" evidence="1">
    <location>
        <begin position="105"/>
        <end position="128"/>
    </location>
</feature>
<comment type="caution">
    <text evidence="2">The sequence shown here is derived from an EMBL/GenBank/DDBJ whole genome shotgun (WGS) entry which is preliminary data.</text>
</comment>
<protein>
    <submittedName>
        <fullName evidence="2">Uncharacterized protein</fullName>
    </submittedName>
</protein>
<feature type="transmembrane region" description="Helical" evidence="1">
    <location>
        <begin position="79"/>
        <end position="98"/>
    </location>
</feature>
<feature type="transmembrane region" description="Helical" evidence="1">
    <location>
        <begin position="270"/>
        <end position="287"/>
    </location>
</feature>
<feature type="transmembrane region" description="Helical" evidence="1">
    <location>
        <begin position="241"/>
        <end position="258"/>
    </location>
</feature>
<feature type="transmembrane region" description="Helical" evidence="1">
    <location>
        <begin position="148"/>
        <end position="175"/>
    </location>
</feature>
<evidence type="ECO:0000313" key="2">
    <source>
        <dbReference type="EMBL" id="KKL77201.1"/>
    </source>
</evidence>
<feature type="transmembrane region" description="Helical" evidence="1">
    <location>
        <begin position="187"/>
        <end position="204"/>
    </location>
</feature>
<evidence type="ECO:0000256" key="1">
    <source>
        <dbReference type="SAM" id="Phobius"/>
    </source>
</evidence>
<sequence length="288" mass="33269">MQTQHEKYYNSNLVERFNKVIIIAILLLGVLGHLFTVISLNFPWITLLMGNFDGRSWLEHNYFPNSFYFGINFSLTNSYPIESVFGLIITIGLVLIWWKKPIRIFSSIITLGVLILPSRIINLLIILVRNRCSLSVSAIPEFFLFGCWVRSGAFINLSATIFLILMVGLSFLGLALQNNKNNKVKVVDVRGVSIVSFCSLLPLVPLTLPLYFDSYYSPHILILITVSLLLTTFIKDFYSRNFIIPLYLTILGVELFLTEKEFRYFFSPSPFSYSVTLCFYYFWVIYFI</sequence>
<accession>A0A0F9FFJ6</accession>
<keyword evidence="1" id="KW-0812">Transmembrane</keyword>
<feature type="transmembrane region" description="Helical" evidence="1">
    <location>
        <begin position="216"/>
        <end position="234"/>
    </location>
</feature>
<reference evidence="2" key="1">
    <citation type="journal article" date="2015" name="Nature">
        <title>Complex archaea that bridge the gap between prokaryotes and eukaryotes.</title>
        <authorList>
            <person name="Spang A."/>
            <person name="Saw J.H."/>
            <person name="Jorgensen S.L."/>
            <person name="Zaremba-Niedzwiedzka K."/>
            <person name="Martijn J."/>
            <person name="Lind A.E."/>
            <person name="van Eijk R."/>
            <person name="Schleper C."/>
            <person name="Guy L."/>
            <person name="Ettema T.J."/>
        </authorList>
    </citation>
    <scope>NUCLEOTIDE SEQUENCE</scope>
</reference>
<organism evidence="2">
    <name type="scientific">marine sediment metagenome</name>
    <dbReference type="NCBI Taxonomy" id="412755"/>
    <lineage>
        <taxon>unclassified sequences</taxon>
        <taxon>metagenomes</taxon>
        <taxon>ecological metagenomes</taxon>
    </lineage>
</organism>
<name>A0A0F9FFJ6_9ZZZZ</name>
<keyword evidence="1" id="KW-0472">Membrane</keyword>
<keyword evidence="1" id="KW-1133">Transmembrane helix</keyword>
<proteinExistence type="predicted"/>
<dbReference type="AlphaFoldDB" id="A0A0F9FFJ6"/>